<feature type="non-terminal residue" evidence="1">
    <location>
        <position position="1"/>
    </location>
</feature>
<accession>A0A4Q2CX12</accession>
<name>A0A4Q2CX12_9AGAR</name>
<reference evidence="1 2" key="1">
    <citation type="submission" date="2019-01" db="EMBL/GenBank/DDBJ databases">
        <title>Draft genome sequence of Psathyrella aberdarensis IHI B618.</title>
        <authorList>
            <person name="Buettner E."/>
            <person name="Kellner H."/>
        </authorList>
    </citation>
    <scope>NUCLEOTIDE SEQUENCE [LARGE SCALE GENOMIC DNA]</scope>
    <source>
        <strain evidence="1 2">IHI B618</strain>
    </source>
</reference>
<gene>
    <name evidence="1" type="ORF">EST38_g14535</name>
</gene>
<organism evidence="1 2">
    <name type="scientific">Candolleomyces aberdarensis</name>
    <dbReference type="NCBI Taxonomy" id="2316362"/>
    <lineage>
        <taxon>Eukaryota</taxon>
        <taxon>Fungi</taxon>
        <taxon>Dikarya</taxon>
        <taxon>Basidiomycota</taxon>
        <taxon>Agaricomycotina</taxon>
        <taxon>Agaricomycetes</taxon>
        <taxon>Agaricomycetidae</taxon>
        <taxon>Agaricales</taxon>
        <taxon>Agaricineae</taxon>
        <taxon>Psathyrellaceae</taxon>
        <taxon>Candolleomyces</taxon>
    </lineage>
</organism>
<evidence type="ECO:0000313" key="1">
    <source>
        <dbReference type="EMBL" id="RXW11320.1"/>
    </source>
</evidence>
<sequence>TVDGMPVVLRRSMSNEFDVFVLTNAVPEGLCIKYRFAFWLDPANRKDAATETTDEQRLLGGIAGIASTADHGARIWGKSLFNGFIGLPHMDLQIM</sequence>
<dbReference type="AlphaFoldDB" id="A0A4Q2CX12"/>
<protein>
    <submittedName>
        <fullName evidence="1">Uncharacterized protein</fullName>
    </submittedName>
</protein>
<dbReference type="EMBL" id="SDEE01002039">
    <property type="protein sequence ID" value="RXW11320.1"/>
    <property type="molecule type" value="Genomic_DNA"/>
</dbReference>
<proteinExistence type="predicted"/>
<dbReference type="Proteomes" id="UP000290288">
    <property type="component" value="Unassembled WGS sequence"/>
</dbReference>
<comment type="caution">
    <text evidence="1">The sequence shown here is derived from an EMBL/GenBank/DDBJ whole genome shotgun (WGS) entry which is preliminary data.</text>
</comment>
<evidence type="ECO:0000313" key="2">
    <source>
        <dbReference type="Proteomes" id="UP000290288"/>
    </source>
</evidence>
<keyword evidence="2" id="KW-1185">Reference proteome</keyword>